<sequence length="95" mass="10979">MLRRDSLSYGLCRGCNKNKEEATKKMEKKSCARFCVQAVKGRSKTRQTTFRPTPRLTLDSWSQRLRAIPQVRPRPCGFCSYLRHLPCSSHLASFN</sequence>
<dbReference type="AlphaFoldDB" id="A0A5B7EZK6"/>
<keyword evidence="2" id="KW-1185">Reference proteome</keyword>
<dbReference type="EMBL" id="VSRR010004126">
    <property type="protein sequence ID" value="MPC38637.1"/>
    <property type="molecule type" value="Genomic_DNA"/>
</dbReference>
<dbReference type="Proteomes" id="UP000324222">
    <property type="component" value="Unassembled WGS sequence"/>
</dbReference>
<evidence type="ECO:0000313" key="1">
    <source>
        <dbReference type="EMBL" id="MPC38637.1"/>
    </source>
</evidence>
<protein>
    <submittedName>
        <fullName evidence="1">Uncharacterized protein</fullName>
    </submittedName>
</protein>
<accession>A0A5B7EZK6</accession>
<proteinExistence type="predicted"/>
<organism evidence="1 2">
    <name type="scientific">Portunus trituberculatus</name>
    <name type="common">Swimming crab</name>
    <name type="synonym">Neptunus trituberculatus</name>
    <dbReference type="NCBI Taxonomy" id="210409"/>
    <lineage>
        <taxon>Eukaryota</taxon>
        <taxon>Metazoa</taxon>
        <taxon>Ecdysozoa</taxon>
        <taxon>Arthropoda</taxon>
        <taxon>Crustacea</taxon>
        <taxon>Multicrustacea</taxon>
        <taxon>Malacostraca</taxon>
        <taxon>Eumalacostraca</taxon>
        <taxon>Eucarida</taxon>
        <taxon>Decapoda</taxon>
        <taxon>Pleocyemata</taxon>
        <taxon>Brachyura</taxon>
        <taxon>Eubrachyura</taxon>
        <taxon>Portunoidea</taxon>
        <taxon>Portunidae</taxon>
        <taxon>Portuninae</taxon>
        <taxon>Portunus</taxon>
    </lineage>
</organism>
<evidence type="ECO:0000313" key="2">
    <source>
        <dbReference type="Proteomes" id="UP000324222"/>
    </source>
</evidence>
<name>A0A5B7EZK6_PORTR</name>
<gene>
    <name evidence="1" type="ORF">E2C01_032148</name>
</gene>
<reference evidence="1" key="1">
    <citation type="submission" date="2019-05" db="EMBL/GenBank/DDBJ databases">
        <title>Another draft genome of Portunus trituberculatus and its Hox gene families provides insights of decapod evolution.</title>
        <authorList>
            <person name="Jeong J.-H."/>
            <person name="Song I."/>
            <person name="Kim S."/>
            <person name="Choi T."/>
            <person name="Kim D."/>
            <person name="Ryu S."/>
            <person name="Kim W."/>
        </authorList>
    </citation>
    <scope>NUCLEOTIDE SEQUENCE [LARGE SCALE GENOMIC DNA]</scope>
    <source>
        <tissue evidence="1">Muscle</tissue>
    </source>
</reference>
<comment type="caution">
    <text evidence="1">The sequence shown here is derived from an EMBL/GenBank/DDBJ whole genome shotgun (WGS) entry which is preliminary data.</text>
</comment>